<keyword evidence="6" id="KW-0239">DNA-directed DNA polymerase</keyword>
<feature type="domain" description="DNA polymerase III delta subunit-like C-terminal" evidence="10">
    <location>
        <begin position="199"/>
        <end position="318"/>
    </location>
</feature>
<evidence type="ECO:0000259" key="10">
    <source>
        <dbReference type="Pfam" id="PF21694"/>
    </source>
</evidence>
<evidence type="ECO:0000256" key="3">
    <source>
        <dbReference type="ARBA" id="ARBA00022679"/>
    </source>
</evidence>
<dbReference type="Gene3D" id="1.20.272.10">
    <property type="match status" value="1"/>
</dbReference>
<dbReference type="SUPFAM" id="SSF52540">
    <property type="entry name" value="P-loop containing nucleoside triphosphate hydrolases"/>
    <property type="match status" value="1"/>
</dbReference>
<evidence type="ECO:0000256" key="1">
    <source>
        <dbReference type="ARBA" id="ARBA00012417"/>
    </source>
</evidence>
<keyword evidence="4" id="KW-0548">Nucleotidyltransferase</keyword>
<keyword evidence="3" id="KW-0808">Transferase</keyword>
<dbReference type="Gene3D" id="3.40.50.300">
    <property type="entry name" value="P-loop containing nucleotide triphosphate hydrolases"/>
    <property type="match status" value="1"/>
</dbReference>
<dbReference type="Pfam" id="PF21694">
    <property type="entry name" value="DNA_pol3_delta_C"/>
    <property type="match status" value="1"/>
</dbReference>
<gene>
    <name evidence="11" type="ORF">METZ01_LOCUS206764</name>
</gene>
<keyword evidence="5" id="KW-0235">DNA replication</keyword>
<reference evidence="11" key="1">
    <citation type="submission" date="2018-05" db="EMBL/GenBank/DDBJ databases">
        <authorList>
            <person name="Lanie J.A."/>
            <person name="Ng W.-L."/>
            <person name="Kazmierczak K.M."/>
            <person name="Andrzejewski T.M."/>
            <person name="Davidsen T.M."/>
            <person name="Wayne K.J."/>
            <person name="Tettelin H."/>
            <person name="Glass J.I."/>
            <person name="Rusch D."/>
            <person name="Podicherti R."/>
            <person name="Tsui H.-C.T."/>
            <person name="Winkler M.E."/>
        </authorList>
    </citation>
    <scope>NUCLEOTIDE SEQUENCE</scope>
</reference>
<dbReference type="Pfam" id="PF06144">
    <property type="entry name" value="DNA_pol3_delta"/>
    <property type="match status" value="1"/>
</dbReference>
<accession>A0A382ET45</accession>
<dbReference type="PANTHER" id="PTHR34388">
    <property type="entry name" value="DNA POLYMERASE III SUBUNIT DELTA"/>
    <property type="match status" value="1"/>
</dbReference>
<comment type="catalytic activity">
    <reaction evidence="8">
        <text>DNA(n) + a 2'-deoxyribonucleoside 5'-triphosphate = DNA(n+1) + diphosphate</text>
        <dbReference type="Rhea" id="RHEA:22508"/>
        <dbReference type="Rhea" id="RHEA-COMP:17339"/>
        <dbReference type="Rhea" id="RHEA-COMP:17340"/>
        <dbReference type="ChEBI" id="CHEBI:33019"/>
        <dbReference type="ChEBI" id="CHEBI:61560"/>
        <dbReference type="ChEBI" id="CHEBI:173112"/>
        <dbReference type="EC" id="2.7.7.7"/>
    </reaction>
</comment>
<dbReference type="GO" id="GO:0003887">
    <property type="term" value="F:DNA-directed DNA polymerase activity"/>
    <property type="evidence" value="ECO:0007669"/>
    <property type="project" value="UniProtKB-KW"/>
</dbReference>
<dbReference type="EC" id="2.7.7.7" evidence="1"/>
<evidence type="ECO:0000313" key="11">
    <source>
        <dbReference type="EMBL" id="SVB53910.1"/>
    </source>
</evidence>
<comment type="similarity">
    <text evidence="7">Belongs to the DNA polymerase HolA subunit family.</text>
</comment>
<dbReference type="GO" id="GO:0003677">
    <property type="term" value="F:DNA binding"/>
    <property type="evidence" value="ECO:0007669"/>
    <property type="project" value="InterPro"/>
</dbReference>
<evidence type="ECO:0000256" key="6">
    <source>
        <dbReference type="ARBA" id="ARBA00022932"/>
    </source>
</evidence>
<protein>
    <recommendedName>
        <fullName evidence="2">DNA polymerase III subunit delta</fullName>
        <ecNumber evidence="1">2.7.7.7</ecNumber>
    </recommendedName>
</protein>
<evidence type="ECO:0000256" key="8">
    <source>
        <dbReference type="ARBA" id="ARBA00049244"/>
    </source>
</evidence>
<sequence length="320" mass="36106">MEGKDEFRLSERVSEFRLTVTPQEMSDINTTMLDGNIVTIEELLTSLSTVPFMADRRLVIVEGLLNRLGGGDKRSAGSKKDLAEWVNLPDLLKDLPPTANLLLIERESIPSNKFLSTVLKLGQVEKFSLLRHRDLVEWINARCVKLGLDIERNAVALIADSVGSELRLIDSELNKIKIYSCGRLITREDITLMVPYVRQQNVFRVVDSVIEGRTRDALNASAMLIGLGESPAGIVRMIERQLRFLILAKHLLGRKIPAGDIGKQINLSGYPLQKTLEMERKISQPRIMSMHDNLLKSNIRVREGKLTEQESFDLLISELH</sequence>
<dbReference type="AlphaFoldDB" id="A0A382ET45"/>
<evidence type="ECO:0000256" key="2">
    <source>
        <dbReference type="ARBA" id="ARBA00017703"/>
    </source>
</evidence>
<evidence type="ECO:0000256" key="7">
    <source>
        <dbReference type="ARBA" id="ARBA00034754"/>
    </source>
</evidence>
<dbReference type="InterPro" id="IPR048466">
    <property type="entry name" value="DNA_pol3_delta-like_C"/>
</dbReference>
<feature type="domain" description="DNA polymerase III delta N-terminal" evidence="9">
    <location>
        <begin position="3"/>
        <end position="118"/>
    </location>
</feature>
<evidence type="ECO:0000256" key="4">
    <source>
        <dbReference type="ARBA" id="ARBA00022695"/>
    </source>
</evidence>
<dbReference type="PANTHER" id="PTHR34388:SF1">
    <property type="entry name" value="DNA POLYMERASE III SUBUNIT DELTA"/>
    <property type="match status" value="1"/>
</dbReference>
<name>A0A382ET45_9ZZZZ</name>
<proteinExistence type="inferred from homology"/>
<dbReference type="InterPro" id="IPR005790">
    <property type="entry name" value="DNA_polIII_delta"/>
</dbReference>
<dbReference type="GO" id="GO:0006261">
    <property type="term" value="P:DNA-templated DNA replication"/>
    <property type="evidence" value="ECO:0007669"/>
    <property type="project" value="TreeGrafter"/>
</dbReference>
<dbReference type="EMBL" id="UINC01046203">
    <property type="protein sequence ID" value="SVB53910.1"/>
    <property type="molecule type" value="Genomic_DNA"/>
</dbReference>
<dbReference type="SUPFAM" id="SSF48019">
    <property type="entry name" value="post-AAA+ oligomerization domain-like"/>
    <property type="match status" value="1"/>
</dbReference>
<dbReference type="GO" id="GO:0009360">
    <property type="term" value="C:DNA polymerase III complex"/>
    <property type="evidence" value="ECO:0007669"/>
    <property type="project" value="InterPro"/>
</dbReference>
<dbReference type="InterPro" id="IPR010372">
    <property type="entry name" value="DNA_pol3_delta_N"/>
</dbReference>
<evidence type="ECO:0000259" key="9">
    <source>
        <dbReference type="Pfam" id="PF06144"/>
    </source>
</evidence>
<evidence type="ECO:0000256" key="5">
    <source>
        <dbReference type="ARBA" id="ARBA00022705"/>
    </source>
</evidence>
<organism evidence="11">
    <name type="scientific">marine metagenome</name>
    <dbReference type="NCBI Taxonomy" id="408172"/>
    <lineage>
        <taxon>unclassified sequences</taxon>
        <taxon>metagenomes</taxon>
        <taxon>ecological metagenomes</taxon>
    </lineage>
</organism>
<dbReference type="NCBIfam" id="TIGR01128">
    <property type="entry name" value="holA"/>
    <property type="match status" value="1"/>
</dbReference>
<dbReference type="InterPro" id="IPR008921">
    <property type="entry name" value="DNA_pol3_clamp-load_cplx_C"/>
</dbReference>
<dbReference type="Gene3D" id="1.10.8.60">
    <property type="match status" value="1"/>
</dbReference>
<dbReference type="InterPro" id="IPR027417">
    <property type="entry name" value="P-loop_NTPase"/>
</dbReference>